<dbReference type="RefSeq" id="WP_307421870.1">
    <property type="nucleotide sequence ID" value="NZ_JAUSVK010000001.1"/>
</dbReference>
<accession>A0ABU0F7J9</accession>
<dbReference type="CDD" id="cd05008">
    <property type="entry name" value="SIS_GlmS_GlmD_1"/>
    <property type="match status" value="1"/>
</dbReference>
<dbReference type="EMBL" id="JAUSVK010000001">
    <property type="protein sequence ID" value="MDQ0390594.1"/>
    <property type="molecule type" value="Genomic_DNA"/>
</dbReference>
<gene>
    <name evidence="4" type="ORF">J3R73_000386</name>
</gene>
<dbReference type="InterPro" id="IPR046348">
    <property type="entry name" value="SIS_dom_sf"/>
</dbReference>
<organism evidence="4 5">
    <name type="scientific">Labrys monachus</name>
    <dbReference type="NCBI Taxonomy" id="217067"/>
    <lineage>
        <taxon>Bacteria</taxon>
        <taxon>Pseudomonadati</taxon>
        <taxon>Pseudomonadota</taxon>
        <taxon>Alphaproteobacteria</taxon>
        <taxon>Hyphomicrobiales</taxon>
        <taxon>Xanthobacteraceae</taxon>
        <taxon>Labrys</taxon>
    </lineage>
</organism>
<feature type="domain" description="SIS" evidence="3">
    <location>
        <begin position="199"/>
        <end position="325"/>
    </location>
</feature>
<dbReference type="Gene3D" id="3.40.50.10490">
    <property type="entry name" value="Glucose-6-phosphate isomerase like protein, domain 1"/>
    <property type="match status" value="2"/>
</dbReference>
<dbReference type="InterPro" id="IPR001347">
    <property type="entry name" value="SIS_dom"/>
</dbReference>
<evidence type="ECO:0000259" key="3">
    <source>
        <dbReference type="PROSITE" id="PS51464"/>
    </source>
</evidence>
<dbReference type="InterPro" id="IPR035490">
    <property type="entry name" value="GlmS/FrlB_SIS"/>
</dbReference>
<keyword evidence="4" id="KW-0808">Transferase</keyword>
<keyword evidence="5" id="KW-1185">Reference proteome</keyword>
<name>A0ABU0F7J9_9HYPH</name>
<keyword evidence="1 4" id="KW-0032">Aminotransferase</keyword>
<dbReference type="InterPro" id="IPR035466">
    <property type="entry name" value="GlmS/AgaS_SIS"/>
</dbReference>
<dbReference type="Pfam" id="PF01380">
    <property type="entry name" value="SIS"/>
    <property type="match status" value="2"/>
</dbReference>
<dbReference type="Proteomes" id="UP001237448">
    <property type="component" value="Unassembled WGS sequence"/>
</dbReference>
<keyword evidence="2" id="KW-0677">Repeat</keyword>
<dbReference type="PANTHER" id="PTHR10937">
    <property type="entry name" value="GLUCOSAMINE--FRUCTOSE-6-PHOSPHATE AMINOTRANSFERASE, ISOMERIZING"/>
    <property type="match status" value="1"/>
</dbReference>
<comment type="caution">
    <text evidence="4">The sequence shown here is derived from an EMBL/GenBank/DDBJ whole genome shotgun (WGS) entry which is preliminary data.</text>
</comment>
<protein>
    <submittedName>
        <fullName evidence="4">Glucosamine--fructose-6-phosphate aminotransferase (Isomerizing)</fullName>
        <ecNumber evidence="4">2.6.1.16</ecNumber>
    </submittedName>
</protein>
<proteinExistence type="predicted"/>
<dbReference type="PROSITE" id="PS51464">
    <property type="entry name" value="SIS"/>
    <property type="match status" value="2"/>
</dbReference>
<dbReference type="GO" id="GO:0004360">
    <property type="term" value="F:glutamine-fructose-6-phosphate transaminase (isomerizing) activity"/>
    <property type="evidence" value="ECO:0007669"/>
    <property type="project" value="UniProtKB-EC"/>
</dbReference>
<reference evidence="4 5" key="1">
    <citation type="submission" date="2023-07" db="EMBL/GenBank/DDBJ databases">
        <title>Genomic Encyclopedia of Type Strains, Phase IV (KMG-IV): sequencing the most valuable type-strain genomes for metagenomic binning, comparative biology and taxonomic classification.</title>
        <authorList>
            <person name="Goeker M."/>
        </authorList>
    </citation>
    <scope>NUCLEOTIDE SEQUENCE [LARGE SCALE GENOMIC DNA]</scope>
    <source>
        <strain evidence="4 5">DSM 5896</strain>
    </source>
</reference>
<evidence type="ECO:0000256" key="1">
    <source>
        <dbReference type="ARBA" id="ARBA00022576"/>
    </source>
</evidence>
<dbReference type="CDD" id="cd05009">
    <property type="entry name" value="SIS_GlmS_GlmD_2"/>
    <property type="match status" value="1"/>
</dbReference>
<evidence type="ECO:0000313" key="4">
    <source>
        <dbReference type="EMBL" id="MDQ0390594.1"/>
    </source>
</evidence>
<dbReference type="SUPFAM" id="SSF53697">
    <property type="entry name" value="SIS domain"/>
    <property type="match status" value="1"/>
</dbReference>
<sequence>MSAGTETTLMALETAEAPQAVARMLDANRAALAEFGRLFRERRPSHFVTCARGSSDHAASYFKYLAEIMLGVPCCSVGASVVSIYGARLHLRDTLLVTISQSGRSPDILAFQAEARRAGVPTVAITNDAASPLAADADVCLPLMAGPELSVAATKTFITSAAMAAALVGACGSDAGFSEALARLPEDLAAAQALRWTAVEDRVPQARSLYVLGRGPSLPMAQEAALKLKETSGLHAEAFSAAEVMHGPMELVEEGFPVLVFAARDAAAATTAESVERLSRAGAHILQPDFRPAGHPALDPLSMIQTFYGSAERIARRRGRNPDKPRLLQKVTETR</sequence>
<dbReference type="EC" id="2.6.1.16" evidence="4"/>
<feature type="domain" description="SIS" evidence="3">
    <location>
        <begin position="35"/>
        <end position="186"/>
    </location>
</feature>
<evidence type="ECO:0000256" key="2">
    <source>
        <dbReference type="ARBA" id="ARBA00022737"/>
    </source>
</evidence>
<dbReference type="PANTHER" id="PTHR10937:SF8">
    <property type="entry name" value="AMINOTRANSFERASE-RELATED"/>
    <property type="match status" value="1"/>
</dbReference>
<evidence type="ECO:0000313" key="5">
    <source>
        <dbReference type="Proteomes" id="UP001237448"/>
    </source>
</evidence>